<dbReference type="CDD" id="cd22748">
    <property type="entry name" value="OTU_OTUD6-like"/>
    <property type="match status" value="1"/>
</dbReference>
<dbReference type="GO" id="GO:0016579">
    <property type="term" value="P:protein deubiquitination"/>
    <property type="evidence" value="ECO:0007669"/>
    <property type="project" value="TreeGrafter"/>
</dbReference>
<dbReference type="InterPro" id="IPR050704">
    <property type="entry name" value="Peptidase_C85-like"/>
</dbReference>
<gene>
    <name evidence="3" type="ORF">MAM1_0163c06997</name>
</gene>
<dbReference type="GO" id="GO:0004843">
    <property type="term" value="F:cysteine-type deubiquitinase activity"/>
    <property type="evidence" value="ECO:0007669"/>
    <property type="project" value="TreeGrafter"/>
</dbReference>
<name>A0A0C9LVW8_9FUNG</name>
<evidence type="ECO:0000313" key="3">
    <source>
        <dbReference type="EMBL" id="GAN07500.1"/>
    </source>
</evidence>
<accession>A0A0C9LVW8</accession>
<feature type="domain" description="OTU" evidence="2">
    <location>
        <begin position="180"/>
        <end position="313"/>
    </location>
</feature>
<reference evidence="3" key="1">
    <citation type="submission" date="2014-09" db="EMBL/GenBank/DDBJ databases">
        <title>Draft genome sequence of an oleaginous Mucoromycotina fungus Mucor ambiguus NBRC6742.</title>
        <authorList>
            <person name="Takeda I."/>
            <person name="Yamane N."/>
            <person name="Morita T."/>
            <person name="Tamano K."/>
            <person name="Machida M."/>
            <person name="Baker S."/>
            <person name="Koike H."/>
        </authorList>
    </citation>
    <scope>NUCLEOTIDE SEQUENCE</scope>
    <source>
        <strain evidence="3">NBRC 6742</strain>
    </source>
</reference>
<dbReference type="AlphaFoldDB" id="A0A0C9LVW8"/>
<dbReference type="Proteomes" id="UP000053815">
    <property type="component" value="Unassembled WGS sequence"/>
</dbReference>
<dbReference type="PANTHER" id="PTHR12419:SF10">
    <property type="entry name" value="DEUBIQUITINASE OTUD6B"/>
    <property type="match status" value="1"/>
</dbReference>
<dbReference type="Gene3D" id="3.90.70.80">
    <property type="match status" value="1"/>
</dbReference>
<dbReference type="InterPro" id="IPR038765">
    <property type="entry name" value="Papain-like_cys_pep_sf"/>
</dbReference>
<dbReference type="PROSITE" id="PS50802">
    <property type="entry name" value="OTU"/>
    <property type="match status" value="1"/>
</dbReference>
<dbReference type="Pfam" id="PF02338">
    <property type="entry name" value="OTU"/>
    <property type="match status" value="1"/>
</dbReference>
<feature type="compositionally biased region" description="Low complexity" evidence="1">
    <location>
        <begin position="117"/>
        <end position="127"/>
    </location>
</feature>
<dbReference type="SUPFAM" id="SSF54001">
    <property type="entry name" value="Cysteine proteinases"/>
    <property type="match status" value="1"/>
</dbReference>
<dbReference type="PANTHER" id="PTHR12419">
    <property type="entry name" value="OTU DOMAIN CONTAINING PROTEIN"/>
    <property type="match status" value="1"/>
</dbReference>
<dbReference type="OrthoDB" id="415023at2759"/>
<proteinExistence type="predicted"/>
<sequence length="324" mass="37141">MSDTSATTPAPSATEENLTMDQLLEKQKEEQKKLTTKIIALRKGVPKSDKRKKREVASRIADLEYDLKKKHEEEIRVLKAKEAGLDPNAPEPELDDGISLDRLNELSLEEQKKPEEATTTTEQQQQQPKKKMNKAKLRIEKRNAEMERIRLEAEKEAENQPDLGVLETEAIRKLVIPMNLRIKQVVADGHCLYNAFADQLKTRYNRDVTYKELRQSAAEHMRQHPDDFRPFLYLEDGNFDRYCDDIINTARWGGQLEVLALARSSQVPVDIIQDGGPVIKICDDEYPEKSPIKLAYHKHLYSLGAHYNSLVDQSNVEKMSSTSD</sequence>
<dbReference type="STRING" id="91626.A0A0C9LVW8"/>
<dbReference type="InterPro" id="IPR003323">
    <property type="entry name" value="OTU_dom"/>
</dbReference>
<evidence type="ECO:0000259" key="2">
    <source>
        <dbReference type="PROSITE" id="PS50802"/>
    </source>
</evidence>
<evidence type="ECO:0000256" key="1">
    <source>
        <dbReference type="SAM" id="MobiDB-lite"/>
    </source>
</evidence>
<protein>
    <submittedName>
        <fullName evidence="3">OTU domain-containing protein 6B-like</fullName>
    </submittedName>
</protein>
<dbReference type="EMBL" id="DF836452">
    <property type="protein sequence ID" value="GAN07500.1"/>
    <property type="molecule type" value="Genomic_DNA"/>
</dbReference>
<organism evidence="3">
    <name type="scientific">Mucor ambiguus</name>
    <dbReference type="NCBI Taxonomy" id="91626"/>
    <lineage>
        <taxon>Eukaryota</taxon>
        <taxon>Fungi</taxon>
        <taxon>Fungi incertae sedis</taxon>
        <taxon>Mucoromycota</taxon>
        <taxon>Mucoromycotina</taxon>
        <taxon>Mucoromycetes</taxon>
        <taxon>Mucorales</taxon>
        <taxon>Mucorineae</taxon>
        <taxon>Mucoraceae</taxon>
        <taxon>Mucor</taxon>
    </lineage>
</organism>
<keyword evidence="4" id="KW-1185">Reference proteome</keyword>
<evidence type="ECO:0000313" key="4">
    <source>
        <dbReference type="Proteomes" id="UP000053815"/>
    </source>
</evidence>
<feature type="region of interest" description="Disordered" evidence="1">
    <location>
        <begin position="109"/>
        <end position="136"/>
    </location>
</feature>